<evidence type="ECO:0000256" key="3">
    <source>
        <dbReference type="ARBA" id="ARBA00022884"/>
    </source>
</evidence>
<dbReference type="InterPro" id="IPR002942">
    <property type="entry name" value="S4_RNA-bd"/>
</dbReference>
<evidence type="ECO:0000313" key="10">
    <source>
        <dbReference type="EMBL" id="HGB35603.1"/>
    </source>
</evidence>
<keyword evidence="5 7" id="KW-0687">Ribonucleoprotein</keyword>
<comment type="similarity">
    <text evidence="1 7">Belongs to the universal ribosomal protein uS4 family.</text>
</comment>
<dbReference type="FunFam" id="1.10.1050.10:FF:000001">
    <property type="entry name" value="30S ribosomal protein S4"/>
    <property type="match status" value="1"/>
</dbReference>
<comment type="function">
    <text evidence="7">One of the primary rRNA binding proteins, it binds directly to 16S rRNA where it nucleates assembly of the body of the 30S subunit.</text>
</comment>
<dbReference type="CDD" id="cd00165">
    <property type="entry name" value="S4"/>
    <property type="match status" value="1"/>
</dbReference>
<dbReference type="GO" id="GO:0015935">
    <property type="term" value="C:small ribosomal subunit"/>
    <property type="evidence" value="ECO:0007669"/>
    <property type="project" value="InterPro"/>
</dbReference>
<gene>
    <name evidence="7" type="primary">rpsD</name>
    <name evidence="10" type="ORF">ENV38_01685</name>
</gene>
<evidence type="ECO:0000256" key="7">
    <source>
        <dbReference type="HAMAP-Rule" id="MF_01306"/>
    </source>
</evidence>
<evidence type="ECO:0000256" key="5">
    <source>
        <dbReference type="ARBA" id="ARBA00023274"/>
    </source>
</evidence>
<dbReference type="PANTHER" id="PTHR11831:SF4">
    <property type="entry name" value="SMALL RIBOSOMAL SUBUNIT PROTEIN US4M"/>
    <property type="match status" value="1"/>
</dbReference>
<feature type="domain" description="Small ribosomal subunit protein uS4 N-terminal" evidence="9">
    <location>
        <begin position="3"/>
        <end position="98"/>
    </location>
</feature>
<comment type="function">
    <text evidence="7">With S5 and S12 plays an important role in translational accuracy.</text>
</comment>
<dbReference type="AlphaFoldDB" id="A0A7V3KMS1"/>
<comment type="subunit">
    <text evidence="7">Part of the 30S ribosomal subunit. Contacts protein S5. The interaction surface between S4 and S5 is involved in control of translational fidelity.</text>
</comment>
<dbReference type="GO" id="GO:0003735">
    <property type="term" value="F:structural constituent of ribosome"/>
    <property type="evidence" value="ECO:0007669"/>
    <property type="project" value="InterPro"/>
</dbReference>
<dbReference type="InterPro" id="IPR022801">
    <property type="entry name" value="Ribosomal_uS4"/>
</dbReference>
<evidence type="ECO:0000259" key="8">
    <source>
        <dbReference type="SMART" id="SM00363"/>
    </source>
</evidence>
<keyword evidence="3 7" id="KW-0694">RNA-binding</keyword>
<dbReference type="GO" id="GO:0019843">
    <property type="term" value="F:rRNA binding"/>
    <property type="evidence" value="ECO:0007669"/>
    <property type="project" value="UniProtKB-UniRule"/>
</dbReference>
<dbReference type="HAMAP" id="MF_01306_B">
    <property type="entry name" value="Ribosomal_uS4_B"/>
    <property type="match status" value="1"/>
</dbReference>
<dbReference type="GO" id="GO:0042274">
    <property type="term" value="P:ribosomal small subunit biogenesis"/>
    <property type="evidence" value="ECO:0007669"/>
    <property type="project" value="TreeGrafter"/>
</dbReference>
<dbReference type="Pfam" id="PF01479">
    <property type="entry name" value="S4"/>
    <property type="match status" value="1"/>
</dbReference>
<accession>A0A7V3KMS1</accession>
<dbReference type="Pfam" id="PF00163">
    <property type="entry name" value="Ribosomal_S4"/>
    <property type="match status" value="1"/>
</dbReference>
<dbReference type="InterPro" id="IPR005709">
    <property type="entry name" value="Ribosomal_uS4_bac-type"/>
</dbReference>
<dbReference type="NCBIfam" id="TIGR01017">
    <property type="entry name" value="rpsD_bact"/>
    <property type="match status" value="1"/>
</dbReference>
<keyword evidence="4 7" id="KW-0689">Ribosomal protein</keyword>
<keyword evidence="2 7" id="KW-0699">rRNA-binding</keyword>
<dbReference type="SUPFAM" id="SSF55174">
    <property type="entry name" value="Alpha-L RNA-binding motif"/>
    <property type="match status" value="1"/>
</dbReference>
<dbReference type="InterPro" id="IPR001912">
    <property type="entry name" value="Ribosomal_uS4_N"/>
</dbReference>
<dbReference type="Gene3D" id="3.10.290.10">
    <property type="entry name" value="RNA-binding S4 domain"/>
    <property type="match status" value="1"/>
</dbReference>
<evidence type="ECO:0000256" key="2">
    <source>
        <dbReference type="ARBA" id="ARBA00022730"/>
    </source>
</evidence>
<sequence>MARYTGPKCRLCRREGIKLFLRGDRCKTNKCALERRKSVPGAPPGAARKKLSIYGMQLREKQKVKRIYGVLEAQFRRYFEMAKKMPGNTGENLLSLLERRLDNVCYLLGFAKSRNQARQLVRHGHVLVNGKKVDIPSYLVNVNDIIEVRENSRNIPFVVESLEERKTFDVPTWLELDKEHFRGRVVRLPERSDVTFPINETLIVELYSK</sequence>
<name>A0A7V3KMS1_UNCW3</name>
<evidence type="ECO:0000256" key="6">
    <source>
        <dbReference type="ARBA" id="ARBA00035254"/>
    </source>
</evidence>
<protein>
    <recommendedName>
        <fullName evidence="6 7">Small ribosomal subunit protein uS4</fullName>
    </recommendedName>
</protein>
<organism evidence="10">
    <name type="scientific">candidate division WOR-3 bacterium</name>
    <dbReference type="NCBI Taxonomy" id="2052148"/>
    <lineage>
        <taxon>Bacteria</taxon>
        <taxon>Bacteria division WOR-3</taxon>
    </lineage>
</organism>
<evidence type="ECO:0000259" key="9">
    <source>
        <dbReference type="SMART" id="SM01390"/>
    </source>
</evidence>
<dbReference type="FunFam" id="3.10.290.10:FF:000001">
    <property type="entry name" value="30S ribosomal protein S4"/>
    <property type="match status" value="1"/>
</dbReference>
<comment type="caution">
    <text evidence="10">The sequence shown here is derived from an EMBL/GenBank/DDBJ whole genome shotgun (WGS) entry which is preliminary data.</text>
</comment>
<evidence type="ECO:0000256" key="4">
    <source>
        <dbReference type="ARBA" id="ARBA00022980"/>
    </source>
</evidence>
<proteinExistence type="inferred from homology"/>
<feature type="domain" description="RNA-binding S4" evidence="8">
    <location>
        <begin position="99"/>
        <end position="163"/>
    </location>
</feature>
<evidence type="ECO:0000256" key="1">
    <source>
        <dbReference type="ARBA" id="ARBA00007465"/>
    </source>
</evidence>
<dbReference type="EMBL" id="DTGD01000068">
    <property type="protein sequence ID" value="HGB35603.1"/>
    <property type="molecule type" value="Genomic_DNA"/>
</dbReference>
<dbReference type="PROSITE" id="PS50889">
    <property type="entry name" value="S4"/>
    <property type="match status" value="1"/>
</dbReference>
<dbReference type="GO" id="GO:0006412">
    <property type="term" value="P:translation"/>
    <property type="evidence" value="ECO:0007669"/>
    <property type="project" value="UniProtKB-UniRule"/>
</dbReference>
<dbReference type="InterPro" id="IPR036986">
    <property type="entry name" value="S4_RNA-bd_sf"/>
</dbReference>
<dbReference type="SMART" id="SM00363">
    <property type="entry name" value="S4"/>
    <property type="match status" value="1"/>
</dbReference>
<dbReference type="SMART" id="SM01390">
    <property type="entry name" value="Ribosomal_S4"/>
    <property type="match status" value="1"/>
</dbReference>
<reference evidence="10" key="1">
    <citation type="journal article" date="2020" name="mSystems">
        <title>Genome- and Community-Level Interaction Insights into Carbon Utilization and Element Cycling Functions of Hydrothermarchaeota in Hydrothermal Sediment.</title>
        <authorList>
            <person name="Zhou Z."/>
            <person name="Liu Y."/>
            <person name="Xu W."/>
            <person name="Pan J."/>
            <person name="Luo Z.H."/>
            <person name="Li M."/>
        </authorList>
    </citation>
    <scope>NUCLEOTIDE SEQUENCE [LARGE SCALE GENOMIC DNA]</scope>
    <source>
        <strain evidence="10">SpSt-754</strain>
    </source>
</reference>
<dbReference type="PANTHER" id="PTHR11831">
    <property type="entry name" value="30S 40S RIBOSOMAL PROTEIN"/>
    <property type="match status" value="1"/>
</dbReference>
<dbReference type="NCBIfam" id="NF003717">
    <property type="entry name" value="PRK05327.1"/>
    <property type="match status" value="1"/>
</dbReference>
<dbReference type="Gene3D" id="1.10.1050.10">
    <property type="entry name" value="Ribosomal Protein S4 Delta 41, Chain A, domain 1"/>
    <property type="match status" value="1"/>
</dbReference>